<proteinExistence type="predicted"/>
<name>A0A0F9BXW1_9ZZZZ</name>
<dbReference type="EMBL" id="LAZR01035727">
    <property type="protein sequence ID" value="KKL26740.1"/>
    <property type="molecule type" value="Genomic_DNA"/>
</dbReference>
<evidence type="ECO:0000313" key="1">
    <source>
        <dbReference type="EMBL" id="KKL26740.1"/>
    </source>
</evidence>
<evidence type="ECO:0008006" key="2">
    <source>
        <dbReference type="Google" id="ProtNLM"/>
    </source>
</evidence>
<accession>A0A0F9BXW1</accession>
<organism evidence="1">
    <name type="scientific">marine sediment metagenome</name>
    <dbReference type="NCBI Taxonomy" id="412755"/>
    <lineage>
        <taxon>unclassified sequences</taxon>
        <taxon>metagenomes</taxon>
        <taxon>ecological metagenomes</taxon>
    </lineage>
</organism>
<comment type="caution">
    <text evidence="1">The sequence shown here is derived from an EMBL/GenBank/DDBJ whole genome shotgun (WGS) entry which is preliminary data.</text>
</comment>
<gene>
    <name evidence="1" type="ORF">LCGC14_2392260</name>
</gene>
<dbReference type="InterPro" id="IPR011101">
    <property type="entry name" value="DUF5131"/>
</dbReference>
<protein>
    <recommendedName>
        <fullName evidence="2">Phage Gp37Gp68 family protein</fullName>
    </recommendedName>
</protein>
<reference evidence="1" key="1">
    <citation type="journal article" date="2015" name="Nature">
        <title>Complex archaea that bridge the gap between prokaryotes and eukaryotes.</title>
        <authorList>
            <person name="Spang A."/>
            <person name="Saw J.H."/>
            <person name="Jorgensen S.L."/>
            <person name="Zaremba-Niedzwiedzka K."/>
            <person name="Martijn J."/>
            <person name="Lind A.E."/>
            <person name="van Eijk R."/>
            <person name="Schleper C."/>
            <person name="Guy L."/>
            <person name="Ettema T.J."/>
        </authorList>
    </citation>
    <scope>NUCLEOTIDE SEQUENCE</scope>
</reference>
<dbReference type="Pfam" id="PF07505">
    <property type="entry name" value="DUF5131"/>
    <property type="match status" value="1"/>
</dbReference>
<dbReference type="AlphaFoldDB" id="A0A0F9BXW1"/>
<sequence length="303" mass="34520">MSTKISWADKSWNPIVGCSKISAGCANCYAERQAIRLRGMGQEQYSNVVWPKHFEGAENKKGWNGKTIFVESALTKPLHWRKPRKIFVCSMSDLFHESVPFEWIDRVFAVMALCPQHEFKVLTKRAGRQLEYMTEPKADARDCYNGIVKPEVQFRVHKRALGMVHERQQTDKPNYNMWNGIWPLLNVHLGVTVENQDNVGRIAELIRTPAAKRFVSLEPLLGEIAVNPELLLEITYAFIGAESKVPAKGKPGHRPLCTLENIDELIGQCQDVGVSVHVKQIPLNGKCNKNFDEWPPEFQVREV</sequence>